<evidence type="ECO:0000259" key="7">
    <source>
        <dbReference type="PROSITE" id="PS50885"/>
    </source>
</evidence>
<dbReference type="InterPro" id="IPR003660">
    <property type="entry name" value="HAMP_dom"/>
</dbReference>
<keyword evidence="3" id="KW-0597">Phosphoprotein</keyword>
<evidence type="ECO:0000256" key="3">
    <source>
        <dbReference type="ARBA" id="ARBA00022553"/>
    </source>
</evidence>
<sequence length="602" mass="70134">MKSIHSRLLIMLFICIIIPYFLSVVVIYGYTKSNVEHHELENTRDYMQRTSEDLQQYFQDIINLPYILYRDHDLFQILEYGFENSIHSKPTTIEKSMETFYLMRNEFRQVRFYIAAEEDLFTVYNATVSARSHQPDLLQEDAIQRMINSDSNYMIEPPRQIENYNNAAIIPESDDSMVLTIHHQIEDVLSNELLGIITVNSDLDEYARICERLIQNDQEAVLLVNADNYVMYASDPSLIGKPVPDEYLQSHIGEKEHYVNDDIILSNTLSESGPLEGWQLVKITPSHVLFNEVRQTAYTNIMVGVGVVLLGLMMISIISYKITRPIKLLSRKVRRIEGDNMESPFEDNQEDEIGHLEKHMKEMMTRINFHIEREYKLEIENRKNQLKALKSQVHPHFLYNSLQSIGAVALRSNSPQVYQLITSLSKMMRYTIRADHWVTVRTEVDYVKAYMALQKERFRTHLSYAINIDDNICDISVPSMILQPLVENFFKHCYEKGFSKAHLDIYSEIRGDCLYLTVENDGPTLSDEELTLLKEKIYFLTDKDTYSYEHIGLKNIHDRLVLNYGPPAGIELDTMQKQGFSVRLIIPLLAKEDEQYESIARG</sequence>
<dbReference type="SUPFAM" id="SSF55874">
    <property type="entry name" value="ATPase domain of HSP90 chaperone/DNA topoisomerase II/histidine kinase"/>
    <property type="match status" value="1"/>
</dbReference>
<dbReference type="Proteomes" id="UP001057753">
    <property type="component" value="Unassembled WGS sequence"/>
</dbReference>
<name>A0A9Q4B3D6_SALAG</name>
<dbReference type="GO" id="GO:0000155">
    <property type="term" value="F:phosphorelay sensor kinase activity"/>
    <property type="evidence" value="ECO:0007669"/>
    <property type="project" value="InterPro"/>
</dbReference>
<evidence type="ECO:0000256" key="5">
    <source>
        <dbReference type="ARBA" id="ARBA00023136"/>
    </source>
</evidence>
<dbReference type="RefSeq" id="WP_257821929.1">
    <property type="nucleotide sequence ID" value="NZ_JABXYM010000001.1"/>
</dbReference>
<proteinExistence type="predicted"/>
<gene>
    <name evidence="8" type="ORF">HXA33_13325</name>
</gene>
<keyword evidence="8" id="KW-0418">Kinase</keyword>
<dbReference type="GO" id="GO:0005886">
    <property type="term" value="C:plasma membrane"/>
    <property type="evidence" value="ECO:0007669"/>
    <property type="project" value="UniProtKB-SubCell"/>
</dbReference>
<dbReference type="SUPFAM" id="SSF158472">
    <property type="entry name" value="HAMP domain-like"/>
    <property type="match status" value="1"/>
</dbReference>
<dbReference type="EMBL" id="JABXYM010000001">
    <property type="protein sequence ID" value="MCR6097526.1"/>
    <property type="molecule type" value="Genomic_DNA"/>
</dbReference>
<keyword evidence="9" id="KW-1185">Reference proteome</keyword>
<dbReference type="Gene3D" id="3.30.565.10">
    <property type="entry name" value="Histidine kinase-like ATPase, C-terminal domain"/>
    <property type="match status" value="1"/>
</dbReference>
<comment type="subcellular location">
    <subcellularLocation>
        <location evidence="1">Cell membrane</location>
        <topology evidence="1">Multi-pass membrane protein</topology>
    </subcellularLocation>
</comment>
<evidence type="ECO:0000256" key="6">
    <source>
        <dbReference type="SAM" id="Phobius"/>
    </source>
</evidence>
<protein>
    <submittedName>
        <fullName evidence="8">Histidine kinase</fullName>
    </submittedName>
</protein>
<evidence type="ECO:0000313" key="8">
    <source>
        <dbReference type="EMBL" id="MCR6097526.1"/>
    </source>
</evidence>
<reference evidence="8" key="1">
    <citation type="submission" date="2020-06" db="EMBL/GenBank/DDBJ databases">
        <title>Insight into the genomes of haloalkaliphilic bacilli from Kenyan soda lakes.</title>
        <authorList>
            <person name="Mwirichia R."/>
            <person name="Villamizar G.C."/>
            <person name="Poehlein A."/>
            <person name="Mugweru J."/>
            <person name="Kipnyargis A."/>
            <person name="Kiplimo D."/>
            <person name="Orwa P."/>
            <person name="Daniel R."/>
        </authorList>
    </citation>
    <scope>NUCLEOTIDE SEQUENCE</scope>
    <source>
        <strain evidence="8">B1096_S55</strain>
    </source>
</reference>
<feature type="transmembrane region" description="Helical" evidence="6">
    <location>
        <begin position="7"/>
        <end position="30"/>
    </location>
</feature>
<keyword evidence="2" id="KW-1003">Cell membrane</keyword>
<accession>A0A9Q4B3D6</accession>
<dbReference type="Gene3D" id="1.10.8.500">
    <property type="entry name" value="HAMP domain in histidine kinase"/>
    <property type="match status" value="1"/>
</dbReference>
<evidence type="ECO:0000256" key="4">
    <source>
        <dbReference type="ARBA" id="ARBA00022679"/>
    </source>
</evidence>
<dbReference type="PROSITE" id="PS50885">
    <property type="entry name" value="HAMP"/>
    <property type="match status" value="1"/>
</dbReference>
<dbReference type="InterPro" id="IPR036890">
    <property type="entry name" value="HATPase_C_sf"/>
</dbReference>
<organism evidence="8 9">
    <name type="scientific">Salipaludibacillus agaradhaerens</name>
    <name type="common">Bacillus agaradhaerens</name>
    <dbReference type="NCBI Taxonomy" id="76935"/>
    <lineage>
        <taxon>Bacteria</taxon>
        <taxon>Bacillati</taxon>
        <taxon>Bacillota</taxon>
        <taxon>Bacilli</taxon>
        <taxon>Bacillales</taxon>
        <taxon>Bacillaceae</taxon>
    </lineage>
</organism>
<keyword evidence="6" id="KW-1133">Transmembrane helix</keyword>
<keyword evidence="5 6" id="KW-0472">Membrane</keyword>
<dbReference type="AlphaFoldDB" id="A0A9Q4B3D6"/>
<dbReference type="PANTHER" id="PTHR34220:SF7">
    <property type="entry name" value="SENSOR HISTIDINE KINASE YPDA"/>
    <property type="match status" value="1"/>
</dbReference>
<dbReference type="Gene3D" id="3.30.450.20">
    <property type="entry name" value="PAS domain"/>
    <property type="match status" value="1"/>
</dbReference>
<dbReference type="CDD" id="cd06225">
    <property type="entry name" value="HAMP"/>
    <property type="match status" value="1"/>
</dbReference>
<dbReference type="Pfam" id="PF06580">
    <property type="entry name" value="His_kinase"/>
    <property type="match status" value="1"/>
</dbReference>
<comment type="caution">
    <text evidence="8">The sequence shown here is derived from an EMBL/GenBank/DDBJ whole genome shotgun (WGS) entry which is preliminary data.</text>
</comment>
<dbReference type="InterPro" id="IPR050640">
    <property type="entry name" value="Bact_2-comp_sensor_kinase"/>
</dbReference>
<keyword evidence="6" id="KW-0812">Transmembrane</keyword>
<dbReference type="SMART" id="SM00304">
    <property type="entry name" value="HAMP"/>
    <property type="match status" value="1"/>
</dbReference>
<evidence type="ECO:0000256" key="1">
    <source>
        <dbReference type="ARBA" id="ARBA00004651"/>
    </source>
</evidence>
<feature type="transmembrane region" description="Helical" evidence="6">
    <location>
        <begin position="301"/>
        <end position="322"/>
    </location>
</feature>
<feature type="domain" description="HAMP" evidence="7">
    <location>
        <begin position="320"/>
        <end position="372"/>
    </location>
</feature>
<keyword evidence="4" id="KW-0808">Transferase</keyword>
<evidence type="ECO:0000256" key="2">
    <source>
        <dbReference type="ARBA" id="ARBA00022475"/>
    </source>
</evidence>
<dbReference type="InterPro" id="IPR010559">
    <property type="entry name" value="Sig_transdc_His_kin_internal"/>
</dbReference>
<dbReference type="PANTHER" id="PTHR34220">
    <property type="entry name" value="SENSOR HISTIDINE KINASE YPDA"/>
    <property type="match status" value="1"/>
</dbReference>
<evidence type="ECO:0000313" key="9">
    <source>
        <dbReference type="Proteomes" id="UP001057753"/>
    </source>
</evidence>
<dbReference type="Pfam" id="PF00672">
    <property type="entry name" value="HAMP"/>
    <property type="match status" value="1"/>
</dbReference>